<dbReference type="SUPFAM" id="SSF52467">
    <property type="entry name" value="DHS-like NAD/FAD-binding domain"/>
    <property type="match status" value="1"/>
</dbReference>
<evidence type="ECO:0000259" key="13">
    <source>
        <dbReference type="Pfam" id="PF02775"/>
    </source>
</evidence>
<feature type="domain" description="Thiamine pyrophosphate enzyme central" evidence="12">
    <location>
        <begin position="205"/>
        <end position="323"/>
    </location>
</feature>
<dbReference type="PROSITE" id="PS00187">
    <property type="entry name" value="TPP_ENZYMES"/>
    <property type="match status" value="1"/>
</dbReference>
<evidence type="ECO:0000256" key="7">
    <source>
        <dbReference type="ARBA" id="ARBA00022793"/>
    </source>
</evidence>
<dbReference type="EMBL" id="FXWJ01000003">
    <property type="protein sequence ID" value="SMQ71164.1"/>
    <property type="molecule type" value="Genomic_DNA"/>
</dbReference>
<dbReference type="InterPro" id="IPR011766">
    <property type="entry name" value="TPP_enzyme_TPP-bd"/>
</dbReference>
<accession>A0ABY1RDY7</accession>
<evidence type="ECO:0000259" key="14">
    <source>
        <dbReference type="Pfam" id="PF02776"/>
    </source>
</evidence>
<dbReference type="CDD" id="cd02005">
    <property type="entry name" value="TPP_PDC_IPDC"/>
    <property type="match status" value="1"/>
</dbReference>
<evidence type="ECO:0000256" key="6">
    <source>
        <dbReference type="ARBA" id="ARBA00022723"/>
    </source>
</evidence>
<evidence type="ECO:0000256" key="1">
    <source>
        <dbReference type="ARBA" id="ARBA00001920"/>
    </source>
</evidence>
<dbReference type="Pfam" id="PF00205">
    <property type="entry name" value="TPP_enzyme_M"/>
    <property type="match status" value="1"/>
</dbReference>
<dbReference type="PANTHER" id="PTHR43452:SF30">
    <property type="entry name" value="PYRUVATE DECARBOXYLASE ISOZYME 1-RELATED"/>
    <property type="match status" value="1"/>
</dbReference>
<dbReference type="PANTHER" id="PTHR43452">
    <property type="entry name" value="PYRUVATE DECARBOXYLASE"/>
    <property type="match status" value="1"/>
</dbReference>
<dbReference type="SUPFAM" id="SSF52518">
    <property type="entry name" value="Thiamin diphosphate-binding fold (THDP-binding)"/>
    <property type="match status" value="2"/>
</dbReference>
<dbReference type="InterPro" id="IPR029035">
    <property type="entry name" value="DHS-like_NAD/FAD-binding_dom"/>
</dbReference>
<comment type="cofactor">
    <cofactor evidence="2">
        <name>thiamine diphosphate</name>
        <dbReference type="ChEBI" id="CHEBI:58937"/>
    </cofactor>
</comment>
<keyword evidence="16" id="KW-1185">Reference proteome</keyword>
<keyword evidence="10" id="KW-0456">Lyase</keyword>
<dbReference type="InterPro" id="IPR047213">
    <property type="entry name" value="TPP_PYR_PDC_IPDC-like"/>
</dbReference>
<evidence type="ECO:0000256" key="4">
    <source>
        <dbReference type="ARBA" id="ARBA00007812"/>
    </source>
</evidence>
<dbReference type="CDD" id="cd07038">
    <property type="entry name" value="TPP_PYR_PDC_IPDC_like"/>
    <property type="match status" value="1"/>
</dbReference>
<dbReference type="InterPro" id="IPR047214">
    <property type="entry name" value="TPP_PDC_IPDC"/>
</dbReference>
<organism evidence="15 16">
    <name type="scientific">Plantibacter elymi</name>
    <name type="common">nom. nud.</name>
    <dbReference type="NCBI Taxonomy" id="199708"/>
    <lineage>
        <taxon>Bacteria</taxon>
        <taxon>Bacillati</taxon>
        <taxon>Actinomycetota</taxon>
        <taxon>Actinomycetes</taxon>
        <taxon>Micrococcales</taxon>
        <taxon>Microbacteriaceae</taxon>
        <taxon>Plantibacter</taxon>
    </lineage>
</organism>
<evidence type="ECO:0000256" key="11">
    <source>
        <dbReference type="RuleBase" id="RU362132"/>
    </source>
</evidence>
<evidence type="ECO:0000256" key="2">
    <source>
        <dbReference type="ARBA" id="ARBA00001964"/>
    </source>
</evidence>
<comment type="caution">
    <text evidence="15">The sequence shown here is derived from an EMBL/GenBank/DDBJ whole genome shotgun (WGS) entry which is preliminary data.</text>
</comment>
<keyword evidence="9 11" id="KW-0786">Thiamine pyrophosphate</keyword>
<name>A0ABY1RDY7_9MICO</name>
<dbReference type="InterPro" id="IPR000399">
    <property type="entry name" value="TPP-bd_CS"/>
</dbReference>
<keyword evidence="8" id="KW-0460">Magnesium</keyword>
<keyword evidence="6" id="KW-0479">Metal-binding</keyword>
<evidence type="ECO:0000313" key="16">
    <source>
        <dbReference type="Proteomes" id="UP000194464"/>
    </source>
</evidence>
<evidence type="ECO:0000256" key="9">
    <source>
        <dbReference type="ARBA" id="ARBA00023052"/>
    </source>
</evidence>
<feature type="domain" description="Thiamine pyrophosphate enzyme TPP-binding" evidence="13">
    <location>
        <begin position="409"/>
        <end position="537"/>
    </location>
</feature>
<dbReference type="RefSeq" id="WP_086474231.1">
    <property type="nucleotide sequence ID" value="NZ_FXWJ01000003.1"/>
</dbReference>
<evidence type="ECO:0000259" key="12">
    <source>
        <dbReference type="Pfam" id="PF00205"/>
    </source>
</evidence>
<feature type="domain" description="Thiamine pyrophosphate enzyme N-terminal TPP-binding" evidence="14">
    <location>
        <begin position="9"/>
        <end position="113"/>
    </location>
</feature>
<reference evidence="15 16" key="1">
    <citation type="submission" date="2017-04" db="EMBL/GenBank/DDBJ databases">
        <authorList>
            <person name="Varghese N."/>
            <person name="Submissions S."/>
        </authorList>
    </citation>
    <scope>NUCLEOTIDE SEQUENCE [LARGE SCALE GENOMIC DNA]</scope>
    <source>
        <strain evidence="15 16">VKM Ac-1784</strain>
    </source>
</reference>
<dbReference type="InterPro" id="IPR012000">
    <property type="entry name" value="Thiamin_PyroP_enz_cen_dom"/>
</dbReference>
<protein>
    <recommendedName>
        <fullName evidence="5">Alpha-keto-acid decarboxylase</fullName>
    </recommendedName>
</protein>
<comment type="cofactor">
    <cofactor evidence="1">
        <name>a metal cation</name>
        <dbReference type="ChEBI" id="CHEBI:25213"/>
    </cofactor>
</comment>
<evidence type="ECO:0000256" key="3">
    <source>
        <dbReference type="ARBA" id="ARBA00002938"/>
    </source>
</evidence>
<dbReference type="InterPro" id="IPR012110">
    <property type="entry name" value="PDC/IPDC-like"/>
</dbReference>
<evidence type="ECO:0000256" key="8">
    <source>
        <dbReference type="ARBA" id="ARBA00022842"/>
    </source>
</evidence>
<keyword evidence="7" id="KW-0210">Decarboxylase</keyword>
<dbReference type="InterPro" id="IPR012001">
    <property type="entry name" value="Thiamin_PyroP_enz_TPP-bd_dom"/>
</dbReference>
<dbReference type="Pfam" id="PF02776">
    <property type="entry name" value="TPP_enzyme_N"/>
    <property type="match status" value="1"/>
</dbReference>
<dbReference type="Pfam" id="PF02775">
    <property type="entry name" value="TPP_enzyme_C"/>
    <property type="match status" value="1"/>
</dbReference>
<evidence type="ECO:0000256" key="5">
    <source>
        <dbReference type="ARBA" id="ARBA00020054"/>
    </source>
</evidence>
<evidence type="ECO:0000313" key="15">
    <source>
        <dbReference type="EMBL" id="SMQ71164.1"/>
    </source>
</evidence>
<dbReference type="InterPro" id="IPR029061">
    <property type="entry name" value="THDP-binding"/>
</dbReference>
<sequence>MTLTDGHVSVGQYLATRLLQLGVRHVFGLPGDFNLNLLDEMSTVQGVEWVGSSNELNAAYSADGYARVGRRAGALVTTFGVGELSALNGIAGSFAEQVPVIHIGGLPARASMASGAPLHHTLLDGDYGHFVRMFREVTVADAVIDPDDAAQEIDRLLVAMISASKPVYLGVPLDVANAPVAAASLDVPLAAVASDPQALSAFTSALTRHLANASSLVVLAGPDIHRRGIERDVAALAELPGISIASQSGSKAILDETHRSSLGTYLGATTRSAESRDRVDDAEHLVMIGTTFSDFTTGFFTHRYDPSSAVELALDHARIGHAVYRGVRLDDTVRALHAAAASAPLQAVPATARAAALVSATATATDDSALTHDSFWPQIQGWLQPDTTIAAEAGTAFYGVLDLDIPERSDLMGQPIWSSIGFTLPATFGAMLARPDRRPVLFIGDGSAQLTIQELGHLYAYGRNPVVFLLDNDGYTVERKIQSPDASYQDIVRWNWDLVPAAFGADQVTVLSVSTPAELQAALSSTRTSDVGAFIRVVLPKYDAPRLLEVLARGISEVNKH</sequence>
<dbReference type="PIRSF" id="PIRSF036565">
    <property type="entry name" value="Pyruvt_ip_decrb"/>
    <property type="match status" value="1"/>
</dbReference>
<dbReference type="Gene3D" id="3.40.50.970">
    <property type="match status" value="2"/>
</dbReference>
<evidence type="ECO:0000256" key="10">
    <source>
        <dbReference type="ARBA" id="ARBA00023239"/>
    </source>
</evidence>
<comment type="function">
    <text evidence="3">Decarboxylates branched-chain and aromatic alpha-keto acids to aldehydes.</text>
</comment>
<dbReference type="Proteomes" id="UP000194464">
    <property type="component" value="Unassembled WGS sequence"/>
</dbReference>
<gene>
    <name evidence="15" type="ORF">SAMN06295909_2468</name>
</gene>
<dbReference type="Gene3D" id="3.40.50.1220">
    <property type="entry name" value="TPP-binding domain"/>
    <property type="match status" value="1"/>
</dbReference>
<proteinExistence type="inferred from homology"/>
<comment type="similarity">
    <text evidence="4 11">Belongs to the TPP enzyme family.</text>
</comment>